<dbReference type="AlphaFoldDB" id="A0A921UFX6"/>
<dbReference type="SUPFAM" id="SSF53098">
    <property type="entry name" value="Ribonuclease H-like"/>
    <property type="match status" value="1"/>
</dbReference>
<dbReference type="Pfam" id="PF13966">
    <property type="entry name" value="zf-RVT"/>
    <property type="match status" value="1"/>
</dbReference>
<dbReference type="EMBL" id="CM027684">
    <property type="protein sequence ID" value="KAG0530124.1"/>
    <property type="molecule type" value="Genomic_DNA"/>
</dbReference>
<sequence length="655" mass="74781">MEDQEGESFWCPLKYEFLPNFCYVCGLLGHIDKDCDNYGGRDEKQQFGEWLRINPSRRRVVNDNKSKWSDGGSSGSFLKLKCRDKSNNSQEKEITKSKISLTKESSRIDRNFIEDGTISDPQKPILEDAVNGDTRKDLPRKGQPEIEFSYNSASHLAQVVFPENNGKELGEEVILPGRDGNFTRGEEVAGNDELGQMEVDCVQQEGVIIAALDASQALSAPVHNDGKEYQDERKHRGSYKRIPRELRNFAKCGDLLEAKKRHLQDEDMEYGEELKKQKGDRNTKFFHAKASEKRRRKFVRKLEDEGGTTRKPITPRGRYLITKVSDLINPSTGTWDENLISDVFWPEDAEAILMIPTDYEAVDWPAWHYDSKDVFSVKSAYKLAVQIRDHQKGTDASTSMAENQNTYGFRWGKLWQLNIPNKIKMFLWHFAHNTLPLRRNIARRGVNLDTRCPICYRLDEDCGHLFFKCKAVKLCWRRLCMENIRELLETCRSGKEVIEKIWTLKEKDQLKTWVLLWRWWSARNKANGGVGNISRVTCPLQAEALAALYALQHAAQLGMTNVILETDASMLGCALKSTDLDRSPLGALFIQIRELMFFQFNSCKISVCSRICNKVADCMAAYGTCVITSGSHMFMSQAPPFVSELVSRDKPGVSC</sequence>
<comment type="caution">
    <text evidence="3">The sequence shown here is derived from an EMBL/GenBank/DDBJ whole genome shotgun (WGS) entry which is preliminary data.</text>
</comment>
<dbReference type="InterPro" id="IPR026960">
    <property type="entry name" value="RVT-Znf"/>
</dbReference>
<dbReference type="InterPro" id="IPR002156">
    <property type="entry name" value="RNaseH_domain"/>
</dbReference>
<dbReference type="Pfam" id="PF14392">
    <property type="entry name" value="zf-CCHC_4"/>
    <property type="match status" value="1"/>
</dbReference>
<dbReference type="InterPro" id="IPR001878">
    <property type="entry name" value="Znf_CCHC"/>
</dbReference>
<dbReference type="InterPro" id="IPR012337">
    <property type="entry name" value="RNaseH-like_sf"/>
</dbReference>
<keyword evidence="1" id="KW-0863">Zinc-finger</keyword>
<dbReference type="InterPro" id="IPR036397">
    <property type="entry name" value="RNaseH_sf"/>
</dbReference>
<name>A0A921UFX6_SORBI</name>
<dbReference type="Pfam" id="PF13456">
    <property type="entry name" value="RVT_3"/>
    <property type="match status" value="1"/>
</dbReference>
<dbReference type="GO" id="GO:0003676">
    <property type="term" value="F:nucleic acid binding"/>
    <property type="evidence" value="ECO:0007669"/>
    <property type="project" value="InterPro"/>
</dbReference>
<dbReference type="GO" id="GO:0004523">
    <property type="term" value="F:RNA-DNA hybrid ribonuclease activity"/>
    <property type="evidence" value="ECO:0007669"/>
    <property type="project" value="InterPro"/>
</dbReference>
<evidence type="ECO:0000259" key="2">
    <source>
        <dbReference type="PROSITE" id="PS50158"/>
    </source>
</evidence>
<reference evidence="3" key="2">
    <citation type="submission" date="2020-10" db="EMBL/GenBank/DDBJ databases">
        <authorList>
            <person name="Cooper E.A."/>
            <person name="Brenton Z.W."/>
            <person name="Flinn B.S."/>
            <person name="Jenkins J."/>
            <person name="Shu S."/>
            <person name="Flowers D."/>
            <person name="Luo F."/>
            <person name="Wang Y."/>
            <person name="Xia P."/>
            <person name="Barry K."/>
            <person name="Daum C."/>
            <person name="Lipzen A."/>
            <person name="Yoshinaga Y."/>
            <person name="Schmutz J."/>
            <person name="Saski C."/>
            <person name="Vermerris W."/>
            <person name="Kresovich S."/>
        </authorList>
    </citation>
    <scope>NUCLEOTIDE SEQUENCE</scope>
</reference>
<keyword evidence="1" id="KW-0479">Metal-binding</keyword>
<dbReference type="Gene3D" id="3.30.420.10">
    <property type="entry name" value="Ribonuclease H-like superfamily/Ribonuclease H"/>
    <property type="match status" value="1"/>
</dbReference>
<evidence type="ECO:0000256" key="1">
    <source>
        <dbReference type="PROSITE-ProRule" id="PRU00047"/>
    </source>
</evidence>
<dbReference type="PANTHER" id="PTHR47074:SF11">
    <property type="entry name" value="REVERSE TRANSCRIPTASE-LIKE PROTEIN"/>
    <property type="match status" value="1"/>
</dbReference>
<dbReference type="PROSITE" id="PS50158">
    <property type="entry name" value="ZF_CCHC"/>
    <property type="match status" value="1"/>
</dbReference>
<dbReference type="PANTHER" id="PTHR47074">
    <property type="entry name" value="BNAC02G40300D PROTEIN"/>
    <property type="match status" value="1"/>
</dbReference>
<proteinExistence type="predicted"/>
<protein>
    <recommendedName>
        <fullName evidence="2">CCHC-type domain-containing protein</fullName>
    </recommendedName>
</protein>
<dbReference type="InterPro" id="IPR052929">
    <property type="entry name" value="RNase_H-like_EbsB-rel"/>
</dbReference>
<dbReference type="Proteomes" id="UP000807115">
    <property type="component" value="Chromosome 5"/>
</dbReference>
<feature type="domain" description="CCHC-type" evidence="2">
    <location>
        <begin position="22"/>
        <end position="35"/>
    </location>
</feature>
<keyword evidence="1" id="KW-0862">Zinc</keyword>
<dbReference type="GO" id="GO:0008270">
    <property type="term" value="F:zinc ion binding"/>
    <property type="evidence" value="ECO:0007669"/>
    <property type="project" value="UniProtKB-KW"/>
</dbReference>
<gene>
    <name evidence="3" type="ORF">BDA96_05G157800</name>
</gene>
<accession>A0A921UFX6</accession>
<organism evidence="3 4">
    <name type="scientific">Sorghum bicolor</name>
    <name type="common">Sorghum</name>
    <name type="synonym">Sorghum vulgare</name>
    <dbReference type="NCBI Taxonomy" id="4558"/>
    <lineage>
        <taxon>Eukaryota</taxon>
        <taxon>Viridiplantae</taxon>
        <taxon>Streptophyta</taxon>
        <taxon>Embryophyta</taxon>
        <taxon>Tracheophyta</taxon>
        <taxon>Spermatophyta</taxon>
        <taxon>Magnoliopsida</taxon>
        <taxon>Liliopsida</taxon>
        <taxon>Poales</taxon>
        <taxon>Poaceae</taxon>
        <taxon>PACMAD clade</taxon>
        <taxon>Panicoideae</taxon>
        <taxon>Andropogonodae</taxon>
        <taxon>Andropogoneae</taxon>
        <taxon>Sorghinae</taxon>
        <taxon>Sorghum</taxon>
    </lineage>
</organism>
<evidence type="ECO:0000313" key="4">
    <source>
        <dbReference type="Proteomes" id="UP000807115"/>
    </source>
</evidence>
<evidence type="ECO:0000313" key="3">
    <source>
        <dbReference type="EMBL" id="KAG0530124.1"/>
    </source>
</evidence>
<dbReference type="InterPro" id="IPR025836">
    <property type="entry name" value="Zn_knuckle_CX2CX4HX4C"/>
</dbReference>
<reference evidence="3" key="1">
    <citation type="journal article" date="2019" name="BMC Genomics">
        <title>A new reference genome for Sorghum bicolor reveals high levels of sequence similarity between sweet and grain genotypes: implications for the genetics of sugar metabolism.</title>
        <authorList>
            <person name="Cooper E.A."/>
            <person name="Brenton Z.W."/>
            <person name="Flinn B.S."/>
            <person name="Jenkins J."/>
            <person name="Shu S."/>
            <person name="Flowers D."/>
            <person name="Luo F."/>
            <person name="Wang Y."/>
            <person name="Xia P."/>
            <person name="Barry K."/>
            <person name="Daum C."/>
            <person name="Lipzen A."/>
            <person name="Yoshinaga Y."/>
            <person name="Schmutz J."/>
            <person name="Saski C."/>
            <person name="Vermerris W."/>
            <person name="Kresovich S."/>
        </authorList>
    </citation>
    <scope>NUCLEOTIDE SEQUENCE</scope>
</reference>